<sequence>MMHVQRLLIIISRTRGLCDLCNLEHIPDLHCHGQGRQTHLLMQLAEPEAELALDRIKEMASDSIATDLRARMPDEHAAAGKSEEPVHAAADAPRVERCAPAARSEQAASRSTTRKRRLLAAELCGHCTTMRADKRGIGLGKDQKVPGKIQSMLKDSFEEVDEGQLLTIRGEQFKKCCLALSVARALGGLDAPRTDVQKRAESWIMGLPEYLQSGVAKNEATAGEMLFEHYLNKVVQEDETVMVCLVLMNANVTRVWAGVKAALASCNVLYLKYASGRFTSLLAKDAGTSTETLLKALPPLQCFSFIGSSDLKHEMCKAQNQQA</sequence>
<gene>
    <name evidence="1" type="ORF">SNAT2548_LOCUS31739</name>
</gene>
<reference evidence="1" key="1">
    <citation type="submission" date="2021-02" db="EMBL/GenBank/DDBJ databases">
        <authorList>
            <person name="Dougan E. K."/>
            <person name="Rhodes N."/>
            <person name="Thang M."/>
            <person name="Chan C."/>
        </authorList>
    </citation>
    <scope>NUCLEOTIDE SEQUENCE</scope>
</reference>
<dbReference type="AlphaFoldDB" id="A0A812U974"/>
<keyword evidence="2" id="KW-1185">Reference proteome</keyword>
<protein>
    <submittedName>
        <fullName evidence="1">Uncharacterized protein</fullName>
    </submittedName>
</protein>
<dbReference type="EMBL" id="CAJNDS010002673">
    <property type="protein sequence ID" value="CAE7562161.1"/>
    <property type="molecule type" value="Genomic_DNA"/>
</dbReference>
<organism evidence="1 2">
    <name type="scientific">Symbiodinium natans</name>
    <dbReference type="NCBI Taxonomy" id="878477"/>
    <lineage>
        <taxon>Eukaryota</taxon>
        <taxon>Sar</taxon>
        <taxon>Alveolata</taxon>
        <taxon>Dinophyceae</taxon>
        <taxon>Suessiales</taxon>
        <taxon>Symbiodiniaceae</taxon>
        <taxon>Symbiodinium</taxon>
    </lineage>
</organism>
<proteinExistence type="predicted"/>
<accession>A0A812U974</accession>
<comment type="caution">
    <text evidence="1">The sequence shown here is derived from an EMBL/GenBank/DDBJ whole genome shotgun (WGS) entry which is preliminary data.</text>
</comment>
<evidence type="ECO:0000313" key="1">
    <source>
        <dbReference type="EMBL" id="CAE7562161.1"/>
    </source>
</evidence>
<name>A0A812U974_9DINO</name>
<dbReference type="Proteomes" id="UP000604046">
    <property type="component" value="Unassembled WGS sequence"/>
</dbReference>
<evidence type="ECO:0000313" key="2">
    <source>
        <dbReference type="Proteomes" id="UP000604046"/>
    </source>
</evidence>
<dbReference type="OrthoDB" id="448112at2759"/>